<dbReference type="AlphaFoldDB" id="A0A127VKI2"/>
<name>A0A127VKI2_9SPHI</name>
<sequence precursor="true">MKISKALIITCFLLCFLCTTKAQTITINFKDATKYGSHPNPHYFDNSGCGLYNRFGPNPTPLNGYNIRTVGNTWISDASTIIAAINMYASGKKNSNYNNSTISVEYPFKANKTYKVELNGIKDDQVWMGGTTRPSNFLTPVLWLKLDNNPEIISNAQNKCIESHYEVEKKVDRYSILIADENKSIGSRNYTAKFSPLEDRNSIKITYDPSPADPNFQFDGIFRLTNIKITELPYEEIPTRIIATYKNAPRPPRGTPGYDIISEVTSTERGSTPRSITKKFTITPSQWALDTDGNGYSVYLSDLVPDLSISKLSNVIVYGNVTGLPRQPIEQIVLPGAFENNNYTYQFLSSGDVVITINNVSNTQPSNKVDFALFYN</sequence>
<dbReference type="PATRIC" id="fig|188932.3.peg.5183"/>
<gene>
    <name evidence="2" type="ORF">AY601_5000</name>
</gene>
<dbReference type="Proteomes" id="UP000071561">
    <property type="component" value="Chromosome"/>
</dbReference>
<organism evidence="2 3">
    <name type="scientific">Pedobacter cryoconitis</name>
    <dbReference type="NCBI Taxonomy" id="188932"/>
    <lineage>
        <taxon>Bacteria</taxon>
        <taxon>Pseudomonadati</taxon>
        <taxon>Bacteroidota</taxon>
        <taxon>Sphingobacteriia</taxon>
        <taxon>Sphingobacteriales</taxon>
        <taxon>Sphingobacteriaceae</taxon>
        <taxon>Pedobacter</taxon>
    </lineage>
</organism>
<keyword evidence="3" id="KW-1185">Reference proteome</keyword>
<evidence type="ECO:0000256" key="1">
    <source>
        <dbReference type="SAM" id="SignalP"/>
    </source>
</evidence>
<evidence type="ECO:0000313" key="3">
    <source>
        <dbReference type="Proteomes" id="UP000071561"/>
    </source>
</evidence>
<dbReference type="EMBL" id="CP014504">
    <property type="protein sequence ID" value="AMQ01817.1"/>
    <property type="molecule type" value="Genomic_DNA"/>
</dbReference>
<feature type="chain" id="PRO_5007280780" evidence="1">
    <location>
        <begin position="23"/>
        <end position="376"/>
    </location>
</feature>
<protein>
    <submittedName>
        <fullName evidence="2">Uncharacterized protein</fullName>
    </submittedName>
</protein>
<evidence type="ECO:0000313" key="2">
    <source>
        <dbReference type="EMBL" id="AMQ01817.1"/>
    </source>
</evidence>
<keyword evidence="1" id="KW-0732">Signal</keyword>
<proteinExistence type="predicted"/>
<reference evidence="2 3" key="1">
    <citation type="submission" date="2016-03" db="EMBL/GenBank/DDBJ databases">
        <title>Complete genome sequence of Pedobacter cryoconitis PAMC 27485.</title>
        <authorList>
            <person name="Lee J."/>
            <person name="Kim O.-S."/>
        </authorList>
    </citation>
    <scope>NUCLEOTIDE SEQUENCE [LARGE SCALE GENOMIC DNA]</scope>
    <source>
        <strain evidence="2 3">PAMC 27485</strain>
    </source>
</reference>
<accession>A0A127VKI2</accession>
<dbReference type="KEGG" id="pcm:AY601_5000"/>
<feature type="signal peptide" evidence="1">
    <location>
        <begin position="1"/>
        <end position="22"/>
    </location>
</feature>